<proteinExistence type="predicted"/>
<evidence type="ECO:0000313" key="1">
    <source>
        <dbReference type="EMBL" id="TWL44559.1"/>
    </source>
</evidence>
<dbReference type="EMBL" id="NILF01000007">
    <property type="protein sequence ID" value="TWL44559.1"/>
    <property type="molecule type" value="Genomic_DNA"/>
</dbReference>
<reference evidence="1 2" key="1">
    <citation type="submission" date="2019-06" db="EMBL/GenBank/DDBJ databases">
        <title>Genome sequence analysis of &gt;100 Bacillus licheniformis strains suggests intrinsic resistance to this species.</title>
        <authorList>
            <person name="Wels M."/>
            <person name="Siezen R.J."/>
            <person name="Johansen E."/>
            <person name="Stuer-Lauridsen B."/>
            <person name="Bjerre K."/>
            <person name="Nielsen B.K.K."/>
        </authorList>
    </citation>
    <scope>NUCLEOTIDE SEQUENCE [LARGE SCALE GENOMIC DNA]</scope>
    <source>
        <strain evidence="1 2">BAC-15381</strain>
    </source>
</reference>
<organism evidence="1 2">
    <name type="scientific">Bacillus paralicheniformis</name>
    <dbReference type="NCBI Taxonomy" id="1648923"/>
    <lineage>
        <taxon>Bacteria</taxon>
        <taxon>Bacillati</taxon>
        <taxon>Bacillota</taxon>
        <taxon>Bacilli</taxon>
        <taxon>Bacillales</taxon>
        <taxon>Bacillaceae</taxon>
        <taxon>Bacillus</taxon>
    </lineage>
</organism>
<evidence type="ECO:0000313" key="2">
    <source>
        <dbReference type="Proteomes" id="UP000429980"/>
    </source>
</evidence>
<accession>A0ABY3G1B8</accession>
<dbReference type="Proteomes" id="UP000429980">
    <property type="component" value="Unassembled WGS sequence"/>
</dbReference>
<comment type="caution">
    <text evidence="1">The sequence shown here is derived from an EMBL/GenBank/DDBJ whole genome shotgun (WGS) entry which is preliminary data.</text>
</comment>
<protein>
    <submittedName>
        <fullName evidence="1">Uncharacterized protein</fullName>
    </submittedName>
</protein>
<keyword evidence="2" id="KW-1185">Reference proteome</keyword>
<sequence>MLSSLSKRNDYALLYTILKPCQQKKLPVPHCRNKEASNAN</sequence>
<name>A0ABY3G1B8_9BACI</name>
<gene>
    <name evidence="1" type="ORF">CHCC15381_2565</name>
</gene>